<reference evidence="2 3" key="1">
    <citation type="submission" date="2018-06" db="EMBL/GenBank/DDBJ databases">
        <title>Genomic Encyclopedia of Archaeal and Bacterial Type Strains, Phase II (KMG-II): from individual species to whole genera.</title>
        <authorList>
            <person name="Goeker M."/>
        </authorList>
    </citation>
    <scope>NUCLEOTIDE SEQUENCE [LARGE SCALE GENOMIC DNA]</scope>
    <source>
        <strain evidence="2 3">DSM 27372</strain>
    </source>
</reference>
<dbReference type="Gene3D" id="1.20.210.10">
    <property type="entry name" value="Cytochrome c oxidase-like, subunit I domain"/>
    <property type="match status" value="1"/>
</dbReference>
<gene>
    <name evidence="2" type="ORF">B0O44_10826</name>
</gene>
<comment type="caution">
    <text evidence="2">The sequence shown here is derived from an EMBL/GenBank/DDBJ whole genome shotgun (WGS) entry which is preliminary data.</text>
</comment>
<feature type="transmembrane region" description="Helical" evidence="1">
    <location>
        <begin position="285"/>
        <end position="306"/>
    </location>
</feature>
<keyword evidence="1" id="KW-0812">Transmembrane</keyword>
<feature type="transmembrane region" description="Helical" evidence="1">
    <location>
        <begin position="12"/>
        <end position="36"/>
    </location>
</feature>
<keyword evidence="1" id="KW-0472">Membrane</keyword>
<keyword evidence="1" id="KW-1133">Transmembrane helix</keyword>
<evidence type="ECO:0000313" key="3">
    <source>
        <dbReference type="Proteomes" id="UP000248198"/>
    </source>
</evidence>
<name>A0A318U8J0_9SPHI</name>
<dbReference type="InterPro" id="IPR036927">
    <property type="entry name" value="Cyt_c_oxase-like_su1_sf"/>
</dbReference>
<feature type="transmembrane region" description="Helical" evidence="1">
    <location>
        <begin position="84"/>
        <end position="105"/>
    </location>
</feature>
<evidence type="ECO:0008006" key="4">
    <source>
        <dbReference type="Google" id="ProtNLM"/>
    </source>
</evidence>
<accession>A0A318U8J0</accession>
<evidence type="ECO:0000256" key="1">
    <source>
        <dbReference type="SAM" id="Phobius"/>
    </source>
</evidence>
<feature type="transmembrane region" description="Helical" evidence="1">
    <location>
        <begin position="318"/>
        <end position="337"/>
    </location>
</feature>
<feature type="transmembrane region" description="Helical" evidence="1">
    <location>
        <begin position="369"/>
        <end position="391"/>
    </location>
</feature>
<organism evidence="2 3">
    <name type="scientific">Pedobacter nutrimenti</name>
    <dbReference type="NCBI Taxonomy" id="1241337"/>
    <lineage>
        <taxon>Bacteria</taxon>
        <taxon>Pseudomonadati</taxon>
        <taxon>Bacteroidota</taxon>
        <taxon>Sphingobacteriia</taxon>
        <taxon>Sphingobacteriales</taxon>
        <taxon>Sphingobacteriaceae</taxon>
        <taxon>Pedobacter</taxon>
    </lineage>
</organism>
<dbReference type="RefSeq" id="WP_110833830.1">
    <property type="nucleotide sequence ID" value="NZ_QKLU01000008.1"/>
</dbReference>
<dbReference type="AlphaFoldDB" id="A0A318U8J0"/>
<feature type="transmembrane region" description="Helical" evidence="1">
    <location>
        <begin position="245"/>
        <end position="264"/>
    </location>
</feature>
<dbReference type="OrthoDB" id="5245199at2"/>
<evidence type="ECO:0000313" key="2">
    <source>
        <dbReference type="EMBL" id="PYF70600.1"/>
    </source>
</evidence>
<keyword evidence="3" id="KW-1185">Reference proteome</keyword>
<feature type="transmembrane region" description="Helical" evidence="1">
    <location>
        <begin position="111"/>
        <end position="135"/>
    </location>
</feature>
<feature type="transmembrane region" description="Helical" evidence="1">
    <location>
        <begin position="48"/>
        <end position="72"/>
    </location>
</feature>
<feature type="transmembrane region" description="Helical" evidence="1">
    <location>
        <begin position="147"/>
        <end position="170"/>
    </location>
</feature>
<proteinExistence type="predicted"/>
<dbReference type="EMBL" id="QKLU01000008">
    <property type="protein sequence ID" value="PYF70600.1"/>
    <property type="molecule type" value="Genomic_DNA"/>
</dbReference>
<feature type="transmembrane region" description="Helical" evidence="1">
    <location>
        <begin position="397"/>
        <end position="419"/>
    </location>
</feature>
<feature type="transmembrane region" description="Helical" evidence="1">
    <location>
        <begin position="190"/>
        <end position="210"/>
    </location>
</feature>
<feature type="transmembrane region" description="Helical" evidence="1">
    <location>
        <begin position="222"/>
        <end position="239"/>
    </location>
</feature>
<dbReference type="Proteomes" id="UP000248198">
    <property type="component" value="Unassembled WGS sequence"/>
</dbReference>
<sequence>MTSISHHNPLYRIVVAHYLLAGLCFLILAGMFLFSVESLSGHYFQPKILALTHTAALGWGTMIIFGALYQLLPVILETNLYSTIFPWISLAFFVPGIILLVYSFWIFDPGLYMQIASILVLTGVIFFTLNVFFTVKRKKRESIFQEFIITSVLWLTLTALLGTLLVFNFQFSFLQKDHLDFLRLHAHMGIVGWFLMLIIGVSAKLVPMFLVSKYQKVQLLSFSYYFINAALVSFLLSAYLQGIVFITYVVVLLGATGVSFYLFYLFKCMKSRIRKEVDLPMVKTLFSFLLLAAGMLVLPFILYYHLENHRLAVNMSTLYGILIFMGWISALILGQTFKTLPFIVWLKHYEHLAGNVKTPVPADLLNGRLLYIQFVAFFLFLVTFIAGFLLGSIVMRFMGACSLIVTALSYLFHVIYLLLHKTKIRNYDDI</sequence>
<protein>
    <recommendedName>
        <fullName evidence="4">Cytochrome C and Quinol oxidase polypeptide I</fullName>
    </recommendedName>
</protein>